<dbReference type="NCBIfam" id="TIGR01655">
    <property type="entry name" value="yxeA_fam"/>
    <property type="match status" value="1"/>
</dbReference>
<evidence type="ECO:0000313" key="2">
    <source>
        <dbReference type="Proteomes" id="UP000182077"/>
    </source>
</evidence>
<keyword evidence="2" id="KW-1185">Reference proteome</keyword>
<dbReference type="OrthoDB" id="8719215at2"/>
<dbReference type="Pfam" id="PF06486">
    <property type="entry name" value="DUF1093"/>
    <property type="match status" value="1"/>
</dbReference>
<accession>A0A1L8TMH6</accession>
<dbReference type="InterPro" id="IPR036166">
    <property type="entry name" value="YxeA-like_sf"/>
</dbReference>
<dbReference type="InterPro" id="IPR006542">
    <property type="entry name" value="DUF1093"/>
</dbReference>
<comment type="caution">
    <text evidence="1">The sequence shown here is derived from an EMBL/GenBank/DDBJ whole genome shotgun (WGS) entry which is preliminary data.</text>
</comment>
<evidence type="ECO:0000313" key="1">
    <source>
        <dbReference type="EMBL" id="OJG45294.1"/>
    </source>
</evidence>
<dbReference type="EMBL" id="JXKQ01000007">
    <property type="protein sequence ID" value="OJG45294.1"/>
    <property type="molecule type" value="Genomic_DNA"/>
</dbReference>
<reference evidence="1 2" key="1">
    <citation type="submission" date="2014-12" db="EMBL/GenBank/DDBJ databases">
        <title>Draft genome sequences of 29 type strains of Enterococci.</title>
        <authorList>
            <person name="Zhong Z."/>
            <person name="Sun Z."/>
            <person name="Liu W."/>
            <person name="Zhang W."/>
            <person name="Zhang H."/>
        </authorList>
    </citation>
    <scope>NUCLEOTIDE SEQUENCE [LARGE SCALE GENOMIC DNA]</scope>
    <source>
        <strain evidence="1 2">DSM 17122</strain>
    </source>
</reference>
<name>A0A1L8TMH6_9ENTE</name>
<organism evidence="1 2">
    <name type="scientific">Enterococcus hermanniensis</name>
    <dbReference type="NCBI Taxonomy" id="249189"/>
    <lineage>
        <taxon>Bacteria</taxon>
        <taxon>Bacillati</taxon>
        <taxon>Bacillota</taxon>
        <taxon>Bacilli</taxon>
        <taxon>Lactobacillales</taxon>
        <taxon>Enterococcaceae</taxon>
        <taxon>Enterococcus</taxon>
    </lineage>
</organism>
<evidence type="ECO:0008006" key="3">
    <source>
        <dbReference type="Google" id="ProtNLM"/>
    </source>
</evidence>
<dbReference type="RefSeq" id="WP_071858192.1">
    <property type="nucleotide sequence ID" value="NZ_JBHSHK010000008.1"/>
</dbReference>
<dbReference type="AlphaFoldDB" id="A0A1L8TMH6"/>
<dbReference type="SUPFAM" id="SSF159121">
    <property type="entry name" value="BC4932-like"/>
    <property type="match status" value="1"/>
</dbReference>
<dbReference type="Proteomes" id="UP000182077">
    <property type="component" value="Unassembled WGS sequence"/>
</dbReference>
<sequence>MKKFLIGLVSLIVLVFLGLQIAQKVVSSGDDYYVQVTTDGKRIVSKDDSGNKYVDYKYSLPGYDKKGEEKQLDFSAAKDRPLRKEAFLKVTWNKNKGVTSYEEVQKKKVPEKAAEKLGISSAN</sequence>
<protein>
    <recommendedName>
        <fullName evidence="3">Amino acid ABC transporter ATP-binding protein</fullName>
    </recommendedName>
</protein>
<proteinExistence type="predicted"/>
<dbReference type="STRING" id="249189.RV04_GL002342"/>
<dbReference type="PANTHER" id="PTHR36433">
    <property type="entry name" value="HYPOTHETICAL CYTOSOLIC PROTEIN"/>
    <property type="match status" value="1"/>
</dbReference>
<dbReference type="Gene3D" id="2.40.50.480">
    <property type="match status" value="1"/>
</dbReference>
<gene>
    <name evidence="1" type="ORF">RV04_GL002342</name>
</gene>
<dbReference type="PANTHER" id="PTHR36433:SF2">
    <property type="entry name" value="YXEA FAMILY PROTEIN"/>
    <property type="match status" value="1"/>
</dbReference>